<accession>Q0UMT2</accession>
<organism evidence="1 2">
    <name type="scientific">Phaeosphaeria nodorum (strain SN15 / ATCC MYA-4574 / FGSC 10173)</name>
    <name type="common">Glume blotch fungus</name>
    <name type="synonym">Parastagonospora nodorum</name>
    <dbReference type="NCBI Taxonomy" id="321614"/>
    <lineage>
        <taxon>Eukaryota</taxon>
        <taxon>Fungi</taxon>
        <taxon>Dikarya</taxon>
        <taxon>Ascomycota</taxon>
        <taxon>Pezizomycotina</taxon>
        <taxon>Dothideomycetes</taxon>
        <taxon>Pleosporomycetidae</taxon>
        <taxon>Pleosporales</taxon>
        <taxon>Pleosporineae</taxon>
        <taxon>Phaeosphaeriaceae</taxon>
        <taxon>Parastagonospora</taxon>
    </lineage>
</organism>
<protein>
    <submittedName>
        <fullName evidence="1">Uncharacterized protein</fullName>
    </submittedName>
</protein>
<evidence type="ECO:0000313" key="1">
    <source>
        <dbReference type="EMBL" id="EAT85583.1"/>
    </source>
</evidence>
<dbReference type="InParanoid" id="Q0UMT2"/>
<gene>
    <name evidence="1" type="ORF">SNOG_06932</name>
</gene>
<evidence type="ECO:0000313" key="2">
    <source>
        <dbReference type="Proteomes" id="UP000001055"/>
    </source>
</evidence>
<dbReference type="EMBL" id="CH445334">
    <property type="protein sequence ID" value="EAT85583.1"/>
    <property type="molecule type" value="Genomic_DNA"/>
</dbReference>
<dbReference type="RefSeq" id="XP_001797293.1">
    <property type="nucleotide sequence ID" value="XM_001797241.1"/>
</dbReference>
<proteinExistence type="predicted"/>
<dbReference type="GeneID" id="5974183"/>
<dbReference type="KEGG" id="pno:SNOG_06932"/>
<reference evidence="2" key="1">
    <citation type="journal article" date="2007" name="Plant Cell">
        <title>Dothideomycete-plant interactions illuminated by genome sequencing and EST analysis of the wheat pathogen Stagonospora nodorum.</title>
        <authorList>
            <person name="Hane J.K."/>
            <person name="Lowe R.G."/>
            <person name="Solomon P.S."/>
            <person name="Tan K.C."/>
            <person name="Schoch C.L."/>
            <person name="Spatafora J.W."/>
            <person name="Crous P.W."/>
            <person name="Kodira C."/>
            <person name="Birren B.W."/>
            <person name="Galagan J.E."/>
            <person name="Torriani S.F."/>
            <person name="McDonald B.A."/>
            <person name="Oliver R.P."/>
        </authorList>
    </citation>
    <scope>NUCLEOTIDE SEQUENCE [LARGE SCALE GENOMIC DNA]</scope>
    <source>
        <strain evidence="2">SN15 / ATCC MYA-4574 / FGSC 10173</strain>
    </source>
</reference>
<dbReference type="AlphaFoldDB" id="Q0UMT2"/>
<name>Q0UMT2_PHANO</name>
<sequence length="42" mass="4833">MYVMKDEQSSGSVPIERNREGEAIAIIIKPLKLRLDDESRIM</sequence>
<dbReference type="Proteomes" id="UP000001055">
    <property type="component" value="Unassembled WGS sequence"/>
</dbReference>